<evidence type="ECO:0000313" key="2">
    <source>
        <dbReference type="Proteomes" id="UP001055879"/>
    </source>
</evidence>
<dbReference type="Proteomes" id="UP001055879">
    <property type="component" value="Linkage Group LG04"/>
</dbReference>
<protein>
    <submittedName>
        <fullName evidence="1">Uncharacterized protein</fullName>
    </submittedName>
</protein>
<reference evidence="2" key="1">
    <citation type="journal article" date="2022" name="Mol. Ecol. Resour.">
        <title>The genomes of chicory, endive, great burdock and yacon provide insights into Asteraceae palaeo-polyploidization history and plant inulin production.</title>
        <authorList>
            <person name="Fan W."/>
            <person name="Wang S."/>
            <person name="Wang H."/>
            <person name="Wang A."/>
            <person name="Jiang F."/>
            <person name="Liu H."/>
            <person name="Zhao H."/>
            <person name="Xu D."/>
            <person name="Zhang Y."/>
        </authorList>
    </citation>
    <scope>NUCLEOTIDE SEQUENCE [LARGE SCALE GENOMIC DNA]</scope>
    <source>
        <strain evidence="2">cv. Niubang</strain>
    </source>
</reference>
<keyword evidence="2" id="KW-1185">Reference proteome</keyword>
<proteinExistence type="predicted"/>
<accession>A0ACB9CJG1</accession>
<sequence length="158" mass="17968">MVSFLPHRPPRMTCGRLVLPPLLFSFTAFAYCEDESGKKKSCQLSKEEDNTNTYLIVCVAYTSSHEIPRSIYEACQARVSNNDGGDDGMRIKVVPGPDILVRSSGETRLSNLLQWQTGNSLLYSPKALWPEMGLGHVVWGIFKYKRNYYYLEKNKKHA</sequence>
<comment type="caution">
    <text evidence="1">The sequence shown here is derived from an EMBL/GenBank/DDBJ whole genome shotgun (WGS) entry which is preliminary data.</text>
</comment>
<organism evidence="1 2">
    <name type="scientific">Arctium lappa</name>
    <name type="common">Greater burdock</name>
    <name type="synonym">Lappa major</name>
    <dbReference type="NCBI Taxonomy" id="4217"/>
    <lineage>
        <taxon>Eukaryota</taxon>
        <taxon>Viridiplantae</taxon>
        <taxon>Streptophyta</taxon>
        <taxon>Embryophyta</taxon>
        <taxon>Tracheophyta</taxon>
        <taxon>Spermatophyta</taxon>
        <taxon>Magnoliopsida</taxon>
        <taxon>eudicotyledons</taxon>
        <taxon>Gunneridae</taxon>
        <taxon>Pentapetalae</taxon>
        <taxon>asterids</taxon>
        <taxon>campanulids</taxon>
        <taxon>Asterales</taxon>
        <taxon>Asteraceae</taxon>
        <taxon>Carduoideae</taxon>
        <taxon>Cardueae</taxon>
        <taxon>Arctiinae</taxon>
        <taxon>Arctium</taxon>
    </lineage>
</organism>
<reference evidence="1 2" key="2">
    <citation type="journal article" date="2022" name="Mol. Ecol. Resour.">
        <title>The genomes of chicory, endive, great burdock and yacon provide insights into Asteraceae paleo-polyploidization history and plant inulin production.</title>
        <authorList>
            <person name="Fan W."/>
            <person name="Wang S."/>
            <person name="Wang H."/>
            <person name="Wang A."/>
            <person name="Jiang F."/>
            <person name="Liu H."/>
            <person name="Zhao H."/>
            <person name="Xu D."/>
            <person name="Zhang Y."/>
        </authorList>
    </citation>
    <scope>NUCLEOTIDE SEQUENCE [LARGE SCALE GENOMIC DNA]</scope>
    <source>
        <strain evidence="2">cv. Niubang</strain>
    </source>
</reference>
<name>A0ACB9CJG1_ARCLA</name>
<evidence type="ECO:0000313" key="1">
    <source>
        <dbReference type="EMBL" id="KAI3734453.1"/>
    </source>
</evidence>
<dbReference type="EMBL" id="CM042050">
    <property type="protein sequence ID" value="KAI3734453.1"/>
    <property type="molecule type" value="Genomic_DNA"/>
</dbReference>
<gene>
    <name evidence="1" type="ORF">L6452_13922</name>
</gene>